<accession>A0A2V1D431</accession>
<keyword evidence="3" id="KW-1185">Reference proteome</keyword>
<keyword evidence="2" id="KW-0560">Oxidoreductase</keyword>
<dbReference type="EMBL" id="KZ805651">
    <property type="protein sequence ID" value="PVH92762.1"/>
    <property type="molecule type" value="Genomic_DNA"/>
</dbReference>
<dbReference type="PANTHER" id="PTHR35006">
    <property type="entry name" value="GLYOXALASE FAMILY PROTEIN (AFU_ORTHOLOGUE AFUA_5G14830)"/>
    <property type="match status" value="1"/>
</dbReference>
<evidence type="ECO:0000313" key="2">
    <source>
        <dbReference type="EMBL" id="PVH92762.1"/>
    </source>
</evidence>
<feature type="domain" description="VOC" evidence="1">
    <location>
        <begin position="7"/>
        <end position="146"/>
    </location>
</feature>
<dbReference type="CDD" id="cd07262">
    <property type="entry name" value="VOC_like"/>
    <property type="match status" value="1"/>
</dbReference>
<dbReference type="InterPro" id="IPR037523">
    <property type="entry name" value="VOC_core"/>
</dbReference>
<dbReference type="OrthoDB" id="10249419at2759"/>
<dbReference type="Pfam" id="PF00903">
    <property type="entry name" value="Glyoxalase"/>
    <property type="match status" value="1"/>
</dbReference>
<gene>
    <name evidence="2" type="ORF">DM02DRAFT_619741</name>
</gene>
<dbReference type="Proteomes" id="UP000244855">
    <property type="component" value="Unassembled WGS sequence"/>
</dbReference>
<evidence type="ECO:0000259" key="1">
    <source>
        <dbReference type="PROSITE" id="PS51819"/>
    </source>
</evidence>
<dbReference type="SUPFAM" id="SSF54593">
    <property type="entry name" value="Glyoxalase/Bleomycin resistance protein/Dihydroxybiphenyl dioxygenase"/>
    <property type="match status" value="1"/>
</dbReference>
<dbReference type="PANTHER" id="PTHR35006:SF2">
    <property type="entry name" value="GLYOXALASE FAMILY PROTEIN (AFU_ORTHOLOGUE AFUA_5G14830)"/>
    <property type="match status" value="1"/>
</dbReference>
<dbReference type="GO" id="GO:0051213">
    <property type="term" value="F:dioxygenase activity"/>
    <property type="evidence" value="ECO:0007669"/>
    <property type="project" value="UniProtKB-KW"/>
</dbReference>
<dbReference type="AlphaFoldDB" id="A0A2V1D431"/>
<dbReference type="PROSITE" id="PS51819">
    <property type="entry name" value="VOC"/>
    <property type="match status" value="1"/>
</dbReference>
<protein>
    <submittedName>
        <fullName evidence="2">Glyoxalase/Bleomycin resistance protein/Dihydroxybiphenyl dioxygenase</fullName>
    </submittedName>
</protein>
<sequence length="160" mass="17265">MAAHPRPISHISIGVRNYAVSKAFYAAVLEPLGLLLVYDSETTSLSPATSSSPPSSKRRTLGFGPDADHEMVNIFEVGEHAAAPGPGCHVAFNAPTRAAVREFYEQAIRLGGTGDGEPALRRYYEPRYYATFVIDPDGWRLEAVCKADTEAEGLTPTIQA</sequence>
<name>A0A2V1D431_9PLEO</name>
<proteinExistence type="predicted"/>
<dbReference type="Gene3D" id="3.10.180.10">
    <property type="entry name" value="2,3-Dihydroxybiphenyl 1,2-Dioxygenase, domain 1"/>
    <property type="match status" value="1"/>
</dbReference>
<keyword evidence="2" id="KW-0223">Dioxygenase</keyword>
<dbReference type="STRING" id="97972.A0A2V1D431"/>
<reference evidence="2 3" key="1">
    <citation type="journal article" date="2018" name="Sci. Rep.">
        <title>Comparative genomics provides insights into the lifestyle and reveals functional heterogeneity of dark septate endophytic fungi.</title>
        <authorList>
            <person name="Knapp D.G."/>
            <person name="Nemeth J.B."/>
            <person name="Barry K."/>
            <person name="Hainaut M."/>
            <person name="Henrissat B."/>
            <person name="Johnson J."/>
            <person name="Kuo A."/>
            <person name="Lim J.H.P."/>
            <person name="Lipzen A."/>
            <person name="Nolan M."/>
            <person name="Ohm R.A."/>
            <person name="Tamas L."/>
            <person name="Grigoriev I.V."/>
            <person name="Spatafora J.W."/>
            <person name="Nagy L.G."/>
            <person name="Kovacs G.M."/>
        </authorList>
    </citation>
    <scope>NUCLEOTIDE SEQUENCE [LARGE SCALE GENOMIC DNA]</scope>
    <source>
        <strain evidence="2 3">DSE2036</strain>
    </source>
</reference>
<organism evidence="2 3">
    <name type="scientific">Periconia macrospinosa</name>
    <dbReference type="NCBI Taxonomy" id="97972"/>
    <lineage>
        <taxon>Eukaryota</taxon>
        <taxon>Fungi</taxon>
        <taxon>Dikarya</taxon>
        <taxon>Ascomycota</taxon>
        <taxon>Pezizomycotina</taxon>
        <taxon>Dothideomycetes</taxon>
        <taxon>Pleosporomycetidae</taxon>
        <taxon>Pleosporales</taxon>
        <taxon>Massarineae</taxon>
        <taxon>Periconiaceae</taxon>
        <taxon>Periconia</taxon>
    </lineage>
</organism>
<evidence type="ECO:0000313" key="3">
    <source>
        <dbReference type="Proteomes" id="UP000244855"/>
    </source>
</evidence>
<dbReference type="InterPro" id="IPR029068">
    <property type="entry name" value="Glyas_Bleomycin-R_OHBP_Dase"/>
</dbReference>
<dbReference type="InterPro" id="IPR004360">
    <property type="entry name" value="Glyas_Fos-R_dOase_dom"/>
</dbReference>